<organism evidence="1 2">
    <name type="scientific">Miniphocaeibacter halophilus</name>
    <dbReference type="NCBI Taxonomy" id="2931922"/>
    <lineage>
        <taxon>Bacteria</taxon>
        <taxon>Bacillati</taxon>
        <taxon>Bacillota</taxon>
        <taxon>Tissierellia</taxon>
        <taxon>Tissierellales</taxon>
        <taxon>Peptoniphilaceae</taxon>
        <taxon>Miniphocaeibacter</taxon>
    </lineage>
</organism>
<proteinExistence type="predicted"/>
<evidence type="ECO:0000313" key="2">
    <source>
        <dbReference type="Proteomes" id="UP000595814"/>
    </source>
</evidence>
<evidence type="ECO:0000313" key="1">
    <source>
        <dbReference type="EMBL" id="QQK08671.1"/>
    </source>
</evidence>
<name>A0AC61MZT6_9FIRM</name>
<dbReference type="Proteomes" id="UP000595814">
    <property type="component" value="Chromosome"/>
</dbReference>
<keyword evidence="2" id="KW-1185">Reference proteome</keyword>
<keyword evidence="1" id="KW-0378">Hydrolase</keyword>
<accession>A0AC61MZT6</accession>
<protein>
    <submittedName>
        <fullName evidence="1">HAD family hydrolase</fullName>
    </submittedName>
</protein>
<gene>
    <name evidence="1" type="ORF">JFY71_03780</name>
</gene>
<dbReference type="EMBL" id="CP066744">
    <property type="protein sequence ID" value="QQK08671.1"/>
    <property type="molecule type" value="Genomic_DNA"/>
</dbReference>
<reference evidence="1 2" key="1">
    <citation type="journal article" date="2022" name="Int. J. Syst. Evol. Microbiol.">
        <title>Miniphocaeibacter halophilus sp. nov., an ammonium-tolerant acetate-producing bacterium isolated from a biogas system.</title>
        <authorList>
            <person name="Schnurer A."/>
            <person name="Singh A."/>
            <person name="Bi S."/>
            <person name="Qiao W."/>
            <person name="Westerholm M."/>
        </authorList>
    </citation>
    <scope>NUCLEOTIDE SEQUENCE [LARGE SCALE GENOMIC DNA]</scope>
    <source>
        <strain evidence="1 2">AMB_01</strain>
    </source>
</reference>
<sequence>MKYKLIASDMDETFLNDKSEIPKNNLEIVKLLDEDYGIKFVPASGRGQNSLQNEIKWLGFDKLDDEYIIGLNGAAITKAKDGEILYFKGLDFITAEELFKYGLKKDVGIQVYTNDNLYVYNINEDEARLMKEKGIKWQSIQESIDFLKNQNIAKVIFQNTNMDYLKEIVKDLEGKIRSKAGYTFSSNRYLEFNSPEVNKGEGIRNLCKILGINVEEVIAIGDNHNDLEMLKVAGLSVAVSNAIDEIKNVVDYVADSSNNDGVLEEIYEKFIKAN</sequence>